<organism evidence="1 2">
    <name type="scientific">Coemansia javaensis</name>
    <dbReference type="NCBI Taxonomy" id="2761396"/>
    <lineage>
        <taxon>Eukaryota</taxon>
        <taxon>Fungi</taxon>
        <taxon>Fungi incertae sedis</taxon>
        <taxon>Zoopagomycota</taxon>
        <taxon>Kickxellomycotina</taxon>
        <taxon>Kickxellomycetes</taxon>
        <taxon>Kickxellales</taxon>
        <taxon>Kickxellaceae</taxon>
        <taxon>Coemansia</taxon>
    </lineage>
</organism>
<evidence type="ECO:0000313" key="1">
    <source>
        <dbReference type="EMBL" id="KAJ2785525.1"/>
    </source>
</evidence>
<dbReference type="Proteomes" id="UP001140217">
    <property type="component" value="Unassembled WGS sequence"/>
</dbReference>
<proteinExistence type="predicted"/>
<dbReference type="AlphaFoldDB" id="A0A9W8HJN0"/>
<accession>A0A9W8HJN0</accession>
<evidence type="ECO:0000313" key="2">
    <source>
        <dbReference type="Proteomes" id="UP001140217"/>
    </source>
</evidence>
<comment type="caution">
    <text evidence="1">The sequence shown here is derived from an EMBL/GenBank/DDBJ whole genome shotgun (WGS) entry which is preliminary data.</text>
</comment>
<reference evidence="1" key="1">
    <citation type="submission" date="2022-07" db="EMBL/GenBank/DDBJ databases">
        <title>Phylogenomic reconstructions and comparative analyses of Kickxellomycotina fungi.</title>
        <authorList>
            <person name="Reynolds N.K."/>
            <person name="Stajich J.E."/>
            <person name="Barry K."/>
            <person name="Grigoriev I.V."/>
            <person name="Crous P."/>
            <person name="Smith M.E."/>
        </authorList>
    </citation>
    <scope>NUCLEOTIDE SEQUENCE</scope>
    <source>
        <strain evidence="1">NBRC 105414</strain>
    </source>
</reference>
<name>A0A9W8HJN0_9FUNG</name>
<keyword evidence="2" id="KW-1185">Reference proteome</keyword>
<protein>
    <submittedName>
        <fullName evidence="1">Uncharacterized protein</fullName>
    </submittedName>
</protein>
<sequence>MSETAAFNYAPYVLYPSGIAVKVTSSAEAGTTPSPGEHAPEATSIDMVLTTGMLTETVTVVVIPAMQPSATTVTVVVEESIQPGAAPAEPAGDVTTTVTSTSTVTVAPVPSNLPAPTTTTVTVTVTPPAPGDTTETSTVHVTETSLEQTTATRAGETATVYVTETNTITHTETATKEVLSYQIVTRTTTEADGIHYITGYPAQVFRPTVTITSTSTVHTTVTA</sequence>
<dbReference type="EMBL" id="JANBUL010000010">
    <property type="protein sequence ID" value="KAJ2785525.1"/>
    <property type="molecule type" value="Genomic_DNA"/>
</dbReference>
<gene>
    <name evidence="1" type="ORF">H4R18_000470</name>
</gene>